<dbReference type="PRINTS" id="PR00881">
    <property type="entry name" value="L7ARS6FAMILY"/>
</dbReference>
<comment type="function">
    <text evidence="9">Multifunctional RNA-binding protein that recognizes the K-turn motif in ribosomal RNA, the RNA component of RNase P, box H/ACA, box C/D and box C'/D' sRNAs.</text>
</comment>
<evidence type="ECO:0000256" key="2">
    <source>
        <dbReference type="ARBA" id="ARBA00007337"/>
    </source>
</evidence>
<dbReference type="Pfam" id="PF01248">
    <property type="entry name" value="Ribosomal_L7Ae"/>
    <property type="match status" value="1"/>
</dbReference>
<dbReference type="GO" id="GO:0004526">
    <property type="term" value="F:ribonuclease P activity"/>
    <property type="evidence" value="ECO:0007669"/>
    <property type="project" value="UniProtKB-UniRule"/>
</dbReference>
<dbReference type="RefSeq" id="WP_089383550.1">
    <property type="nucleotide sequence ID" value="NZ_FZNQ01000002.1"/>
</dbReference>
<dbReference type="PRINTS" id="PR00884">
    <property type="entry name" value="RIBOSOMALHS6"/>
</dbReference>
<dbReference type="FunFam" id="3.30.1330.30:FF:000020">
    <property type="entry name" value="50S ribosomal protein L7Ae"/>
    <property type="match status" value="1"/>
</dbReference>
<evidence type="ECO:0000256" key="6">
    <source>
        <dbReference type="ARBA" id="ARBA00022884"/>
    </source>
</evidence>
<dbReference type="Proteomes" id="UP000198397">
    <property type="component" value="Unassembled WGS sequence"/>
</dbReference>
<reference evidence="11 12" key="1">
    <citation type="submission" date="2017-06" db="EMBL/GenBank/DDBJ databases">
        <authorList>
            <person name="Kim H.J."/>
            <person name="Triplett B.A."/>
        </authorList>
    </citation>
    <scope>NUCLEOTIDE SEQUENCE [LARGE SCALE GENOMIC DNA]</scope>
    <source>
        <strain evidence="11 12">DSM 8800</strain>
    </source>
</reference>
<proteinExistence type="inferred from homology"/>
<dbReference type="OrthoDB" id="25810at2157"/>
<dbReference type="EMBL" id="FZNQ01000002">
    <property type="protein sequence ID" value="SNR30691.1"/>
    <property type="molecule type" value="Genomic_DNA"/>
</dbReference>
<dbReference type="GO" id="GO:0005737">
    <property type="term" value="C:cytoplasm"/>
    <property type="evidence" value="ECO:0007669"/>
    <property type="project" value="UniProtKB-SubCell"/>
</dbReference>
<dbReference type="GO" id="GO:1990904">
    <property type="term" value="C:ribonucleoprotein complex"/>
    <property type="evidence" value="ECO:0007669"/>
    <property type="project" value="UniProtKB-KW"/>
</dbReference>
<keyword evidence="5 9" id="KW-0699">rRNA-binding</keyword>
<dbReference type="GO" id="GO:0003735">
    <property type="term" value="F:structural constituent of ribosome"/>
    <property type="evidence" value="ECO:0007669"/>
    <property type="project" value="InterPro"/>
</dbReference>
<keyword evidence="8 9" id="KW-0687">Ribonucleoprotein</keyword>
<feature type="domain" description="Ribosomal protein eL8/eL30/eS12/Gadd45" evidence="10">
    <location>
        <begin position="18"/>
        <end position="107"/>
    </location>
</feature>
<dbReference type="GO" id="GO:0001682">
    <property type="term" value="P:tRNA 5'-leader removal"/>
    <property type="evidence" value="ECO:0007669"/>
    <property type="project" value="UniProtKB-UniRule"/>
</dbReference>
<organism evidence="11 12">
    <name type="scientific">Halorubrum vacuolatum</name>
    <name type="common">Natronobacterium vacuolatum</name>
    <dbReference type="NCBI Taxonomy" id="63740"/>
    <lineage>
        <taxon>Archaea</taxon>
        <taxon>Methanobacteriati</taxon>
        <taxon>Methanobacteriota</taxon>
        <taxon>Stenosarchaea group</taxon>
        <taxon>Halobacteria</taxon>
        <taxon>Halobacteriales</taxon>
        <taxon>Haloferacaceae</taxon>
        <taxon>Halorubrum</taxon>
    </lineage>
</organism>
<evidence type="ECO:0000256" key="9">
    <source>
        <dbReference type="HAMAP-Rule" id="MF_00326"/>
    </source>
</evidence>
<evidence type="ECO:0000256" key="8">
    <source>
        <dbReference type="ARBA" id="ARBA00023274"/>
    </source>
</evidence>
<dbReference type="GO" id="GO:0006412">
    <property type="term" value="P:translation"/>
    <property type="evidence" value="ECO:0007669"/>
    <property type="project" value="UniProtKB-UniRule"/>
</dbReference>
<accession>A0A238V915</accession>
<dbReference type="AlphaFoldDB" id="A0A238V915"/>
<dbReference type="Gene3D" id="3.30.1330.30">
    <property type="match status" value="1"/>
</dbReference>
<keyword evidence="6 9" id="KW-0694">RNA-binding</keyword>
<sequence>MAVYVDYDTPADLAERALEALEVARDTGTVKKGTNETTKSVERGNADLVFVAEDVSPEEIVMHLPELADEKGISVVFVDTQDEVGLAAGLEVGSAAAAIVDAGDASDDVEDIAEKVAELR</sequence>
<dbReference type="HAMAP" id="MF_00326">
    <property type="entry name" value="Ribosomal_eL8"/>
    <property type="match status" value="1"/>
</dbReference>
<dbReference type="GO" id="GO:0019843">
    <property type="term" value="F:rRNA binding"/>
    <property type="evidence" value="ECO:0007669"/>
    <property type="project" value="UniProtKB-KW"/>
</dbReference>
<gene>
    <name evidence="9" type="primary">rpl7ae</name>
    <name evidence="11" type="ORF">SAMN06264855_10293</name>
</gene>
<evidence type="ECO:0000256" key="5">
    <source>
        <dbReference type="ARBA" id="ARBA00022730"/>
    </source>
</evidence>
<dbReference type="InterPro" id="IPR018492">
    <property type="entry name" value="Ribosomal_eL8/Nhp2"/>
</dbReference>
<dbReference type="InterPro" id="IPR029064">
    <property type="entry name" value="Ribosomal_eL30-like_sf"/>
</dbReference>
<dbReference type="InterPro" id="IPR004038">
    <property type="entry name" value="Ribosomal_eL8/eL30/eS12/Gad45"/>
</dbReference>
<dbReference type="GO" id="GO:0005840">
    <property type="term" value="C:ribosome"/>
    <property type="evidence" value="ECO:0007669"/>
    <property type="project" value="UniProtKB-KW"/>
</dbReference>
<evidence type="ECO:0000256" key="7">
    <source>
        <dbReference type="ARBA" id="ARBA00022980"/>
    </source>
</evidence>
<comment type="subunit">
    <text evidence="9">Part of the 50S ribosomal subunit. Probably part of the RNase P complex.</text>
</comment>
<keyword evidence="3 9" id="KW-0963">Cytoplasm</keyword>
<evidence type="ECO:0000256" key="1">
    <source>
        <dbReference type="ARBA" id="ARBA00004496"/>
    </source>
</evidence>
<evidence type="ECO:0000256" key="3">
    <source>
        <dbReference type="ARBA" id="ARBA00022490"/>
    </source>
</evidence>
<evidence type="ECO:0000313" key="11">
    <source>
        <dbReference type="EMBL" id="SNR30691.1"/>
    </source>
</evidence>
<comment type="subcellular location">
    <subcellularLocation>
        <location evidence="1 9">Cytoplasm</location>
    </subcellularLocation>
</comment>
<keyword evidence="12" id="KW-1185">Reference proteome</keyword>
<protein>
    <recommendedName>
        <fullName evidence="9">Large ribosomal subunit protein eL8</fullName>
    </recommendedName>
</protein>
<name>A0A238V915_HALVU</name>
<evidence type="ECO:0000313" key="12">
    <source>
        <dbReference type="Proteomes" id="UP000198397"/>
    </source>
</evidence>
<evidence type="ECO:0000256" key="4">
    <source>
        <dbReference type="ARBA" id="ARBA00022694"/>
    </source>
</evidence>
<evidence type="ECO:0000259" key="10">
    <source>
        <dbReference type="Pfam" id="PF01248"/>
    </source>
</evidence>
<dbReference type="InterPro" id="IPR022481">
    <property type="entry name" value="Ribosomal_eL8_arc"/>
</dbReference>
<dbReference type="SUPFAM" id="SSF55315">
    <property type="entry name" value="L30e-like"/>
    <property type="match status" value="1"/>
</dbReference>
<keyword evidence="4 9" id="KW-0819">tRNA processing</keyword>
<comment type="similarity">
    <text evidence="2 9">Belongs to the eukaryotic ribosomal protein eL8 family.</text>
</comment>
<keyword evidence="7 9" id="KW-0689">Ribosomal protein</keyword>
<dbReference type="NCBIfam" id="TIGR03677">
    <property type="entry name" value="eL8_ribo"/>
    <property type="match status" value="1"/>
</dbReference>